<comment type="caution">
    <text evidence="2">The sequence shown here is derived from an EMBL/GenBank/DDBJ whole genome shotgun (WGS) entry which is preliminary data.</text>
</comment>
<dbReference type="EMBL" id="SDRB02013284">
    <property type="protein sequence ID" value="THF95295.1"/>
    <property type="molecule type" value="Genomic_DNA"/>
</dbReference>
<dbReference type="Proteomes" id="UP000306102">
    <property type="component" value="Unassembled WGS sequence"/>
</dbReference>
<protein>
    <submittedName>
        <fullName evidence="2">Uncharacterized protein</fullName>
    </submittedName>
</protein>
<gene>
    <name evidence="2" type="ORF">TEA_016837</name>
</gene>
<dbReference type="PANTHER" id="PTHR31153">
    <property type="entry name" value="CALMODULIN CALCIUM-DEPENDENT NAD KINASE"/>
    <property type="match status" value="1"/>
</dbReference>
<dbReference type="STRING" id="542762.A0A4S4D2E4"/>
<feature type="compositionally biased region" description="Acidic residues" evidence="1">
    <location>
        <begin position="239"/>
        <end position="249"/>
    </location>
</feature>
<dbReference type="InterPro" id="IPR044802">
    <property type="entry name" value="NADKc-like"/>
</dbReference>
<sequence>MLVVLIEIRERERERETFRDSRLVLPIGAGGDDDQNEDGDKGGRLWWVVQEEDRPFEPFDTHPPSSIPNPSIPTLPLRYATPPSLTTLLFDLTEAITDQASFHPTIESRLSLRRSSLSPDSLLAAQSRRTLFCRRSVFSRLYLSDQPSSVSDPTQRLQPTARQIGFEDGSECPQICKLAYEYLKKSKECESTIYEYFADEPNVDELYVKLVEEFDRCILAYIAFHWSQASLMISQDENVASDDAEDDGDANGSRQDRKGDEVEEEDEGRHAKMLQEITGLPAEAFEGRFLADCRDVCSGGVVTH</sequence>
<evidence type="ECO:0000313" key="3">
    <source>
        <dbReference type="Proteomes" id="UP000306102"/>
    </source>
</evidence>
<proteinExistence type="predicted"/>
<dbReference type="PANTHER" id="PTHR31153:SF1">
    <property type="entry name" value="CALMODULIN CALCIUM-DEPENDENT NAD KINASE"/>
    <property type="match status" value="1"/>
</dbReference>
<evidence type="ECO:0000313" key="2">
    <source>
        <dbReference type="EMBL" id="THF95295.1"/>
    </source>
</evidence>
<evidence type="ECO:0000256" key="1">
    <source>
        <dbReference type="SAM" id="MobiDB-lite"/>
    </source>
</evidence>
<feature type="region of interest" description="Disordered" evidence="1">
    <location>
        <begin position="239"/>
        <end position="270"/>
    </location>
</feature>
<name>A0A4S4D2E4_CAMSN</name>
<accession>A0A4S4D2E4</accession>
<keyword evidence="3" id="KW-1185">Reference proteome</keyword>
<dbReference type="AlphaFoldDB" id="A0A4S4D2E4"/>
<reference evidence="2 3" key="1">
    <citation type="journal article" date="2018" name="Proc. Natl. Acad. Sci. U.S.A.">
        <title>Draft genome sequence of Camellia sinensis var. sinensis provides insights into the evolution of the tea genome and tea quality.</title>
        <authorList>
            <person name="Wei C."/>
            <person name="Yang H."/>
            <person name="Wang S."/>
            <person name="Zhao J."/>
            <person name="Liu C."/>
            <person name="Gao L."/>
            <person name="Xia E."/>
            <person name="Lu Y."/>
            <person name="Tai Y."/>
            <person name="She G."/>
            <person name="Sun J."/>
            <person name="Cao H."/>
            <person name="Tong W."/>
            <person name="Gao Q."/>
            <person name="Li Y."/>
            <person name="Deng W."/>
            <person name="Jiang X."/>
            <person name="Wang W."/>
            <person name="Chen Q."/>
            <person name="Zhang S."/>
            <person name="Li H."/>
            <person name="Wu J."/>
            <person name="Wang P."/>
            <person name="Li P."/>
            <person name="Shi C."/>
            <person name="Zheng F."/>
            <person name="Jian J."/>
            <person name="Huang B."/>
            <person name="Shan D."/>
            <person name="Shi M."/>
            <person name="Fang C."/>
            <person name="Yue Y."/>
            <person name="Li F."/>
            <person name="Li D."/>
            <person name="Wei S."/>
            <person name="Han B."/>
            <person name="Jiang C."/>
            <person name="Yin Y."/>
            <person name="Xia T."/>
            <person name="Zhang Z."/>
            <person name="Bennetzen J.L."/>
            <person name="Zhao S."/>
            <person name="Wan X."/>
        </authorList>
    </citation>
    <scope>NUCLEOTIDE SEQUENCE [LARGE SCALE GENOMIC DNA]</scope>
    <source>
        <strain evidence="3">cv. Shuchazao</strain>
        <tissue evidence="2">Leaf</tissue>
    </source>
</reference>
<organism evidence="2 3">
    <name type="scientific">Camellia sinensis var. sinensis</name>
    <name type="common">China tea</name>
    <dbReference type="NCBI Taxonomy" id="542762"/>
    <lineage>
        <taxon>Eukaryota</taxon>
        <taxon>Viridiplantae</taxon>
        <taxon>Streptophyta</taxon>
        <taxon>Embryophyta</taxon>
        <taxon>Tracheophyta</taxon>
        <taxon>Spermatophyta</taxon>
        <taxon>Magnoliopsida</taxon>
        <taxon>eudicotyledons</taxon>
        <taxon>Gunneridae</taxon>
        <taxon>Pentapetalae</taxon>
        <taxon>asterids</taxon>
        <taxon>Ericales</taxon>
        <taxon>Theaceae</taxon>
        <taxon>Camellia</taxon>
    </lineage>
</organism>